<dbReference type="AlphaFoldDB" id="A0A1G7NTE9"/>
<feature type="transmembrane region" description="Helical" evidence="2">
    <location>
        <begin position="720"/>
        <end position="742"/>
    </location>
</feature>
<dbReference type="EMBL" id="FNBO01000008">
    <property type="protein sequence ID" value="SDF77304.1"/>
    <property type="molecule type" value="Genomic_DNA"/>
</dbReference>
<feature type="transmembrane region" description="Helical" evidence="2">
    <location>
        <begin position="429"/>
        <end position="450"/>
    </location>
</feature>
<reference evidence="3 4" key="1">
    <citation type="submission" date="2016-10" db="EMBL/GenBank/DDBJ databases">
        <authorList>
            <person name="Varghese N."/>
            <person name="Submissions S."/>
        </authorList>
    </citation>
    <scope>NUCLEOTIDE SEQUENCE [LARGE SCALE GENOMIC DNA]</scope>
    <source>
        <strain evidence="3 4">CGMCC 1.3527</strain>
    </source>
</reference>
<feature type="region of interest" description="Disordered" evidence="1">
    <location>
        <begin position="184"/>
        <end position="301"/>
    </location>
</feature>
<feature type="transmembrane region" description="Helical" evidence="2">
    <location>
        <begin position="326"/>
        <end position="347"/>
    </location>
</feature>
<keyword evidence="2" id="KW-1133">Transmembrane helix</keyword>
<dbReference type="Proteomes" id="UP000324020">
    <property type="component" value="Unassembled WGS sequence"/>
</dbReference>
<keyword evidence="2" id="KW-0472">Membrane</keyword>
<feature type="transmembrane region" description="Helical" evidence="2">
    <location>
        <begin position="541"/>
        <end position="559"/>
    </location>
</feature>
<feature type="transmembrane region" description="Helical" evidence="2">
    <location>
        <begin position="565"/>
        <end position="586"/>
    </location>
</feature>
<name>A0A1G7NTE9_9EURY</name>
<evidence type="ECO:0000256" key="2">
    <source>
        <dbReference type="SAM" id="Phobius"/>
    </source>
</evidence>
<organism evidence="3 4">
    <name type="scientific">Halorubrum xinjiangense</name>
    <dbReference type="NCBI Taxonomy" id="261291"/>
    <lineage>
        <taxon>Archaea</taxon>
        <taxon>Methanobacteriati</taxon>
        <taxon>Methanobacteriota</taxon>
        <taxon>Stenosarchaea group</taxon>
        <taxon>Halobacteria</taxon>
        <taxon>Halobacteriales</taxon>
        <taxon>Haloferacaceae</taxon>
        <taxon>Halorubrum</taxon>
    </lineage>
</organism>
<keyword evidence="4" id="KW-1185">Reference proteome</keyword>
<evidence type="ECO:0000313" key="3">
    <source>
        <dbReference type="EMBL" id="SDF77304.1"/>
    </source>
</evidence>
<proteinExistence type="predicted"/>
<feature type="transmembrane region" description="Helical" evidence="2">
    <location>
        <begin position="479"/>
        <end position="501"/>
    </location>
</feature>
<sequence length="743" mass="74166">MTDRLRRVGRRLAVGVRRVLRVARWETARASGGVDRRTLAAGIALLLVAGGVVGVGVATGVAGLDVDRDVYRVGVDAESPYAEAIEEAPSLRPVPGGTASLGDSTDAVVVTVVRPGAGDDGAIDAADVDEVVVRATDTRKGEAAAASVREAVEARNERVLRAEPNRTAAFPVTVTLRYVGRTTGFDDGATLGGSDGGSTGDSDGDGGDESASGGTVTDADGSGSGTDAEETGSDGSSATDSEADTGSDGSPGDDTTAGRTDGTDGDGSTTGGTDGTDGDGSTTEGVDSTDDGADADDGFAVPSIGGGAFGANTVGSPGSITPPFPFTSLLLAFAFLVPMNFLIQAYGSSILDERTNRRGEPLLVTPLSPAEIVAGKTLPYAAAAAVVTSLIALLVGGGALSVIAVAPVAATFLGATFVGAMFARSFKELTFVTVGVSVLLTTYAFVPAIFTNVTPVALVSPLTLVVFDLQGKAVSAGEVLFSTAPMAVGAALLFGLGLGVYREEDMFSQKPVTRKFLDALAVRLAPVSAGGGLLDRDRLRGLGSVAFLTACTIPFVFVAELLAVAVLFALPVTVSIPVLLVTIAFIEEVAKSVGLYAGFERGVFERTDGVGVGDADAGDADVGDGDAGDAGVGDGDGSLRVALAVGIASGTGFFLAEKATAVVQAVGLTDLFLGRAAFADVAGLSGLPPLALAALFFAPLVLHVTATTVASVGASRGRTAYAVALTLATLGHAAYNVGVVSLG</sequence>
<feature type="compositionally biased region" description="Acidic residues" evidence="1">
    <location>
        <begin position="287"/>
        <end position="297"/>
    </location>
</feature>
<feature type="transmembrane region" description="Helical" evidence="2">
    <location>
        <begin position="402"/>
        <end position="422"/>
    </location>
</feature>
<evidence type="ECO:0000313" key="4">
    <source>
        <dbReference type="Proteomes" id="UP000324020"/>
    </source>
</evidence>
<gene>
    <name evidence="3" type="ORF">SAMN04488067_108103</name>
</gene>
<accession>A0A1G7NTE9</accession>
<feature type="compositionally biased region" description="Low complexity" evidence="1">
    <location>
        <begin position="244"/>
        <end position="260"/>
    </location>
</feature>
<feature type="transmembrane region" description="Helical" evidence="2">
    <location>
        <begin position="377"/>
        <end position="396"/>
    </location>
</feature>
<protein>
    <recommendedName>
        <fullName evidence="5">ABC-type transport system permease protein</fullName>
    </recommendedName>
</protein>
<evidence type="ECO:0008006" key="5">
    <source>
        <dbReference type="Google" id="ProtNLM"/>
    </source>
</evidence>
<feature type="transmembrane region" description="Helical" evidence="2">
    <location>
        <begin position="39"/>
        <end position="64"/>
    </location>
</feature>
<keyword evidence="2" id="KW-0812">Transmembrane</keyword>
<feature type="compositionally biased region" description="Gly residues" evidence="1">
    <location>
        <begin position="190"/>
        <end position="199"/>
    </location>
</feature>
<dbReference type="OrthoDB" id="106980at2157"/>
<evidence type="ECO:0000256" key="1">
    <source>
        <dbReference type="SAM" id="MobiDB-lite"/>
    </source>
</evidence>
<feature type="transmembrane region" description="Helical" evidence="2">
    <location>
        <begin position="690"/>
        <end position="714"/>
    </location>
</feature>
<dbReference type="RefSeq" id="WP_149798988.1">
    <property type="nucleotide sequence ID" value="NZ_FNBO01000008.1"/>
</dbReference>